<organism evidence="1 2">
    <name type="scientific">Amazonocrinis nigriterrae CENA67</name>
    <dbReference type="NCBI Taxonomy" id="2794033"/>
    <lineage>
        <taxon>Bacteria</taxon>
        <taxon>Bacillati</taxon>
        <taxon>Cyanobacteriota</taxon>
        <taxon>Cyanophyceae</taxon>
        <taxon>Nostocales</taxon>
        <taxon>Nostocaceae</taxon>
        <taxon>Amazonocrinis</taxon>
        <taxon>Amazonocrinis nigriterrae</taxon>
    </lineage>
</organism>
<dbReference type="Proteomes" id="UP000632766">
    <property type="component" value="Unassembled WGS sequence"/>
</dbReference>
<proteinExistence type="predicted"/>
<name>A0A8J7L914_9NOST</name>
<keyword evidence="1" id="KW-0540">Nuclease</keyword>
<dbReference type="GO" id="GO:0004519">
    <property type="term" value="F:endonuclease activity"/>
    <property type="evidence" value="ECO:0007669"/>
    <property type="project" value="UniProtKB-KW"/>
</dbReference>
<dbReference type="AlphaFoldDB" id="A0A8J7L914"/>
<reference evidence="1 2" key="1">
    <citation type="journal article" date="2021" name="Int. J. Syst. Evol. Microbiol.">
        <title>Amazonocrinis nigriterrae gen. nov., sp. nov., Atlanticothrix silvestris gen. nov., sp. nov. and Dendronalium phyllosphericum gen. nov., sp. nov., nostocacean cyanobacteria from Brazilian environments.</title>
        <authorList>
            <person name="Alvarenga D.O."/>
            <person name="Andreote A.P.D."/>
            <person name="Branco L.H.Z."/>
            <person name="Delbaje E."/>
            <person name="Cruz R.B."/>
            <person name="Varani A.M."/>
            <person name="Fiore M.F."/>
        </authorList>
    </citation>
    <scope>NUCLEOTIDE SEQUENCE [LARGE SCALE GENOMIC DNA]</scope>
    <source>
        <strain evidence="1 2">CENA67</strain>
    </source>
</reference>
<evidence type="ECO:0000313" key="1">
    <source>
        <dbReference type="EMBL" id="MBH8565054.1"/>
    </source>
</evidence>
<accession>A0A8J7L914</accession>
<sequence length="213" mass="24279">MQNPKSKIQNNITLLDLETSFGLQLVEDEEFFREWQDNLPEITNSQRQQLDRVKASYANLLKYPPLLENTVKMVVLSPLLDLADFYLSPFHVKSEKSVEVSAEDEGVTIKGQIDVLVLFEQLVVVVIESKQAAFSVEVGKPQLLAYMLTFSNSHKPIYGLITNGNSFIFVKLLKQETPKYALSRLFYIFNPGNDLYTVFRVLKRLGELARNGS</sequence>
<keyword evidence="2" id="KW-1185">Reference proteome</keyword>
<evidence type="ECO:0000313" key="2">
    <source>
        <dbReference type="Proteomes" id="UP000632766"/>
    </source>
</evidence>
<dbReference type="EMBL" id="JAECZC010000055">
    <property type="protein sequence ID" value="MBH8565054.1"/>
    <property type="molecule type" value="Genomic_DNA"/>
</dbReference>
<protein>
    <submittedName>
        <fullName evidence="1">Restriction endonuclease subunit R</fullName>
    </submittedName>
</protein>
<keyword evidence="1" id="KW-0255">Endonuclease</keyword>
<gene>
    <name evidence="1" type="ORF">I8748_23195</name>
</gene>
<comment type="caution">
    <text evidence="1">The sequence shown here is derived from an EMBL/GenBank/DDBJ whole genome shotgun (WGS) entry which is preliminary data.</text>
</comment>
<keyword evidence="1" id="KW-0378">Hydrolase</keyword>